<dbReference type="EMBL" id="FOTF01000014">
    <property type="protein sequence ID" value="SFL33250.1"/>
    <property type="molecule type" value="Genomic_DNA"/>
</dbReference>
<dbReference type="STRING" id="195913.SAMN04488004_11464"/>
<evidence type="ECO:0000313" key="2">
    <source>
        <dbReference type="EMBL" id="SFL33250.1"/>
    </source>
</evidence>
<reference evidence="2 3" key="1">
    <citation type="submission" date="2016-10" db="EMBL/GenBank/DDBJ databases">
        <authorList>
            <person name="de Groot N.N."/>
        </authorList>
    </citation>
    <scope>NUCLEOTIDE SEQUENCE [LARGE SCALE GENOMIC DNA]</scope>
    <source>
        <strain evidence="2 3">DSM 16199</strain>
    </source>
</reference>
<evidence type="ECO:0000256" key="1">
    <source>
        <dbReference type="SAM" id="Phobius"/>
    </source>
</evidence>
<accession>A0A1I4GUQ5</accession>
<sequence length="217" mass="23884">MGGLYSKMGCNESGLWWVDFDRRPWQDRKMIDQGPTLAARTGFARFRSAAARWLLLFAICGPLNPALLLTGFLSGPDIPFWPTAIPEFSVIALQQRIVFVMGPSVLMALIAIRLLLRPGAMDIRAAWWRGYWMSVLFAPACFGLFIGIFGIATSPTDTLELLLTVPMIMVMGLVVGWLTLIIPFLAVFIGLPAMLFAILATKVCLPGLEHQGRSGVL</sequence>
<proteinExistence type="predicted"/>
<feature type="transmembrane region" description="Helical" evidence="1">
    <location>
        <begin position="93"/>
        <end position="116"/>
    </location>
</feature>
<name>A0A1I4GUQ5_9RHOB</name>
<feature type="transmembrane region" description="Helical" evidence="1">
    <location>
        <begin position="53"/>
        <end position="73"/>
    </location>
</feature>
<keyword evidence="1" id="KW-0812">Transmembrane</keyword>
<keyword evidence="3" id="KW-1185">Reference proteome</keyword>
<keyword evidence="1" id="KW-1133">Transmembrane helix</keyword>
<feature type="transmembrane region" description="Helical" evidence="1">
    <location>
        <begin position="167"/>
        <end position="200"/>
    </location>
</feature>
<gene>
    <name evidence="2" type="ORF">SAMN04488004_11464</name>
</gene>
<organism evidence="2 3">
    <name type="scientific">Loktanella salsilacus</name>
    <dbReference type="NCBI Taxonomy" id="195913"/>
    <lineage>
        <taxon>Bacteria</taxon>
        <taxon>Pseudomonadati</taxon>
        <taxon>Pseudomonadota</taxon>
        <taxon>Alphaproteobacteria</taxon>
        <taxon>Rhodobacterales</taxon>
        <taxon>Roseobacteraceae</taxon>
        <taxon>Loktanella</taxon>
    </lineage>
</organism>
<feature type="transmembrane region" description="Helical" evidence="1">
    <location>
        <begin position="128"/>
        <end position="152"/>
    </location>
</feature>
<keyword evidence="1" id="KW-0472">Membrane</keyword>
<dbReference type="AlphaFoldDB" id="A0A1I4GUQ5"/>
<evidence type="ECO:0000313" key="3">
    <source>
        <dbReference type="Proteomes" id="UP000199550"/>
    </source>
</evidence>
<dbReference type="Proteomes" id="UP000199550">
    <property type="component" value="Unassembled WGS sequence"/>
</dbReference>
<protein>
    <submittedName>
        <fullName evidence="2">Uncharacterized protein</fullName>
    </submittedName>
</protein>